<name>A0ABV7CE46_9VIBR</name>
<dbReference type="HAMAP" id="MF_00133">
    <property type="entry name" value="Trp_synth_beta"/>
    <property type="match status" value="1"/>
</dbReference>
<comment type="pathway">
    <text evidence="3 12">Amino-acid biosynthesis; L-tryptophan biosynthesis; L-tryptophan from chorismate: step 5/5.</text>
</comment>
<dbReference type="PROSITE" id="PS00168">
    <property type="entry name" value="TRP_SYNTHASE_BETA"/>
    <property type="match status" value="1"/>
</dbReference>
<dbReference type="InterPro" id="IPR006654">
    <property type="entry name" value="Trp_synth_beta"/>
</dbReference>
<feature type="domain" description="Tryptophan synthase beta chain-like PALP" evidence="13">
    <location>
        <begin position="52"/>
        <end position="373"/>
    </location>
</feature>
<evidence type="ECO:0000313" key="15">
    <source>
        <dbReference type="Proteomes" id="UP001595384"/>
    </source>
</evidence>
<evidence type="ECO:0000256" key="12">
    <source>
        <dbReference type="HAMAP-Rule" id="MF_00133"/>
    </source>
</evidence>
<gene>
    <name evidence="12 14" type="primary">trpB</name>
    <name evidence="14" type="ORF">ACFODT_16625</name>
</gene>
<keyword evidence="6 12" id="KW-0028">Amino-acid biosynthesis</keyword>
<evidence type="ECO:0000256" key="9">
    <source>
        <dbReference type="ARBA" id="ARBA00023141"/>
    </source>
</evidence>
<comment type="caution">
    <text evidence="14">The sequence shown here is derived from an EMBL/GenBank/DDBJ whole genome shotgun (WGS) entry which is preliminary data.</text>
</comment>
<evidence type="ECO:0000256" key="1">
    <source>
        <dbReference type="ARBA" id="ARBA00001933"/>
    </source>
</evidence>
<dbReference type="Pfam" id="PF00291">
    <property type="entry name" value="PALP"/>
    <property type="match status" value="1"/>
</dbReference>
<organism evidence="14 15">
    <name type="scientific">Vibrio zhugei</name>
    <dbReference type="NCBI Taxonomy" id="2479546"/>
    <lineage>
        <taxon>Bacteria</taxon>
        <taxon>Pseudomonadati</taxon>
        <taxon>Pseudomonadota</taxon>
        <taxon>Gammaproteobacteria</taxon>
        <taxon>Vibrionales</taxon>
        <taxon>Vibrionaceae</taxon>
        <taxon>Vibrio</taxon>
    </lineage>
</organism>
<comment type="similarity">
    <text evidence="4 12">Belongs to the TrpB family.</text>
</comment>
<dbReference type="PANTHER" id="PTHR48077">
    <property type="entry name" value="TRYPTOPHAN SYNTHASE-RELATED"/>
    <property type="match status" value="1"/>
</dbReference>
<dbReference type="SUPFAM" id="SSF53686">
    <property type="entry name" value="Tryptophan synthase beta subunit-like PLP-dependent enzymes"/>
    <property type="match status" value="1"/>
</dbReference>
<feature type="modified residue" description="N6-(pyridoxal phosphate)lysine" evidence="12">
    <location>
        <position position="86"/>
    </location>
</feature>
<evidence type="ECO:0000256" key="6">
    <source>
        <dbReference type="ARBA" id="ARBA00022605"/>
    </source>
</evidence>
<sequence length="396" mass="43000">MAKLDAYFGEFGGQYVPQLLVPALDQLEQAFIDAQEDDEFRSEFMGLLQEYAGRPTALTLTRNLTKGTKTRLYLKREDLLHGGAHKTNQVLGQALLAKRMGKTEIIAETGAGQHGVATALACALLDLKCRVYMGAKDVERQSPNVFRMRLMGAEVIPVHSGAATLKDACNEAMRDWAGSYETAHYLLGTAAGPHPFPTIVREFQRIIGEETKNQILAREGRLPDAVIACVGGGSNAIGMFADFIEEKSVRLIGVEPGGKGIDTPQHGAPLKHGTTGIFFGMKSPLMQDDFGQIEESYSVSAGLDFPSVGPQHAHLNATGRAEYVNATDDEALEAFQNLARHEGIIPALESAHALAHAVKMAYEEPEKEQLLVVNLSGRGDKDIFTVNKILEEKGEL</sequence>
<comment type="catalytic activity">
    <reaction evidence="11 12">
        <text>(1S,2R)-1-C-(indol-3-yl)glycerol 3-phosphate + L-serine = D-glyceraldehyde 3-phosphate + L-tryptophan + H2O</text>
        <dbReference type="Rhea" id="RHEA:10532"/>
        <dbReference type="ChEBI" id="CHEBI:15377"/>
        <dbReference type="ChEBI" id="CHEBI:33384"/>
        <dbReference type="ChEBI" id="CHEBI:57912"/>
        <dbReference type="ChEBI" id="CHEBI:58866"/>
        <dbReference type="ChEBI" id="CHEBI:59776"/>
        <dbReference type="EC" id="4.2.1.20"/>
    </reaction>
</comment>
<evidence type="ECO:0000256" key="8">
    <source>
        <dbReference type="ARBA" id="ARBA00022898"/>
    </source>
</evidence>
<evidence type="ECO:0000256" key="11">
    <source>
        <dbReference type="ARBA" id="ARBA00049047"/>
    </source>
</evidence>
<accession>A0ABV7CE46</accession>
<dbReference type="GO" id="GO:0004834">
    <property type="term" value="F:tryptophan synthase activity"/>
    <property type="evidence" value="ECO:0007669"/>
    <property type="project" value="UniProtKB-EC"/>
</dbReference>
<proteinExistence type="inferred from homology"/>
<evidence type="ECO:0000256" key="7">
    <source>
        <dbReference type="ARBA" id="ARBA00022822"/>
    </source>
</evidence>
<dbReference type="InterPro" id="IPR023026">
    <property type="entry name" value="Trp_synth_beta/beta-like"/>
</dbReference>
<dbReference type="NCBIfam" id="TIGR00263">
    <property type="entry name" value="trpB"/>
    <property type="match status" value="1"/>
</dbReference>
<dbReference type="Proteomes" id="UP001595384">
    <property type="component" value="Unassembled WGS sequence"/>
</dbReference>
<keyword evidence="8 12" id="KW-0663">Pyridoxal phosphate</keyword>
<evidence type="ECO:0000256" key="5">
    <source>
        <dbReference type="ARBA" id="ARBA00011270"/>
    </source>
</evidence>
<keyword evidence="15" id="KW-1185">Reference proteome</keyword>
<protein>
    <recommendedName>
        <fullName evidence="12">Tryptophan synthase beta chain</fullName>
        <ecNumber evidence="12">4.2.1.20</ecNumber>
    </recommendedName>
</protein>
<comment type="cofactor">
    <cofactor evidence="1 12">
        <name>pyridoxal 5'-phosphate</name>
        <dbReference type="ChEBI" id="CHEBI:597326"/>
    </cofactor>
</comment>
<evidence type="ECO:0000313" key="14">
    <source>
        <dbReference type="EMBL" id="MFC3025428.1"/>
    </source>
</evidence>
<dbReference type="InterPro" id="IPR001926">
    <property type="entry name" value="TrpB-like_PALP"/>
</dbReference>
<evidence type="ECO:0000256" key="3">
    <source>
        <dbReference type="ARBA" id="ARBA00004733"/>
    </source>
</evidence>
<evidence type="ECO:0000256" key="10">
    <source>
        <dbReference type="ARBA" id="ARBA00023239"/>
    </source>
</evidence>
<dbReference type="CDD" id="cd06446">
    <property type="entry name" value="Trp-synth_B"/>
    <property type="match status" value="1"/>
</dbReference>
<dbReference type="InterPro" id="IPR006653">
    <property type="entry name" value="Trp_synth_b_CS"/>
</dbReference>
<dbReference type="PANTHER" id="PTHR48077:SF3">
    <property type="entry name" value="TRYPTOPHAN SYNTHASE"/>
    <property type="match status" value="1"/>
</dbReference>
<dbReference type="EMBL" id="JBHRSE010000119">
    <property type="protein sequence ID" value="MFC3025428.1"/>
    <property type="molecule type" value="Genomic_DNA"/>
</dbReference>
<keyword evidence="10 12" id="KW-0456">Lyase</keyword>
<comment type="subunit">
    <text evidence="5 12">Tetramer of two alpha and two beta chains.</text>
</comment>
<comment type="function">
    <text evidence="2 12">The beta subunit is responsible for the synthesis of L-tryptophan from indole and L-serine.</text>
</comment>
<dbReference type="Gene3D" id="3.40.50.1100">
    <property type="match status" value="2"/>
</dbReference>
<dbReference type="RefSeq" id="WP_123016265.1">
    <property type="nucleotide sequence ID" value="NZ_AP024911.1"/>
</dbReference>
<evidence type="ECO:0000259" key="13">
    <source>
        <dbReference type="Pfam" id="PF00291"/>
    </source>
</evidence>
<dbReference type="PIRSF" id="PIRSF001413">
    <property type="entry name" value="Trp_syn_beta"/>
    <property type="match status" value="1"/>
</dbReference>
<evidence type="ECO:0000256" key="2">
    <source>
        <dbReference type="ARBA" id="ARBA00002786"/>
    </source>
</evidence>
<keyword evidence="9 12" id="KW-0057">Aromatic amino acid biosynthesis</keyword>
<evidence type="ECO:0000256" key="4">
    <source>
        <dbReference type="ARBA" id="ARBA00009982"/>
    </source>
</evidence>
<keyword evidence="7 12" id="KW-0822">Tryptophan biosynthesis</keyword>
<dbReference type="InterPro" id="IPR036052">
    <property type="entry name" value="TrpB-like_PALP_sf"/>
</dbReference>
<dbReference type="EC" id="4.2.1.20" evidence="12"/>
<reference evidence="15" key="1">
    <citation type="journal article" date="2019" name="Int. J. Syst. Evol. Microbiol.">
        <title>The Global Catalogue of Microorganisms (GCM) 10K type strain sequencing project: providing services to taxonomists for standard genome sequencing and annotation.</title>
        <authorList>
            <consortium name="The Broad Institute Genomics Platform"/>
            <consortium name="The Broad Institute Genome Sequencing Center for Infectious Disease"/>
            <person name="Wu L."/>
            <person name="Ma J."/>
        </authorList>
    </citation>
    <scope>NUCLEOTIDE SEQUENCE [LARGE SCALE GENOMIC DNA]</scope>
    <source>
        <strain evidence="15">KCTC 62784</strain>
    </source>
</reference>